<dbReference type="InterPro" id="IPR000182">
    <property type="entry name" value="GNAT_dom"/>
</dbReference>
<dbReference type="SUPFAM" id="SSF55729">
    <property type="entry name" value="Acyl-CoA N-acyltransferases (Nat)"/>
    <property type="match status" value="1"/>
</dbReference>
<organism evidence="4 5">
    <name type="scientific">Saccharospirillum salsuginis</name>
    <dbReference type="NCBI Taxonomy" id="418750"/>
    <lineage>
        <taxon>Bacteria</taxon>
        <taxon>Pseudomonadati</taxon>
        <taxon>Pseudomonadota</taxon>
        <taxon>Gammaproteobacteria</taxon>
        <taxon>Oceanospirillales</taxon>
        <taxon>Saccharospirillaceae</taxon>
        <taxon>Saccharospirillum</taxon>
    </lineage>
</organism>
<sequence length="171" mass="19150">MSQYSVRHAKPGELSALIAIDDAASRLYETVGITFDMADDHPFVVAESERWARAIEQGAAFVAVESGESPVGFIALKRVDNEPYLDQLSVHPDHMRQGLGARLLSQAIQWSGDHPLWLTTYAHVQWNKPFYERYGFYQVPANLCGPELLAILDGQRVALPEPDQRIAMVRT</sequence>
<dbReference type="GO" id="GO:0016747">
    <property type="term" value="F:acyltransferase activity, transferring groups other than amino-acyl groups"/>
    <property type="evidence" value="ECO:0007669"/>
    <property type="project" value="InterPro"/>
</dbReference>
<dbReference type="Gene3D" id="3.40.630.30">
    <property type="match status" value="1"/>
</dbReference>
<keyword evidence="2" id="KW-0012">Acyltransferase</keyword>
<dbReference type="Proteomes" id="UP000626148">
    <property type="component" value="Unassembled WGS sequence"/>
</dbReference>
<dbReference type="InterPro" id="IPR016181">
    <property type="entry name" value="Acyl_CoA_acyltransferase"/>
</dbReference>
<evidence type="ECO:0000313" key="5">
    <source>
        <dbReference type="Proteomes" id="UP000626148"/>
    </source>
</evidence>
<dbReference type="PANTHER" id="PTHR43800">
    <property type="entry name" value="PEPTIDYL-LYSINE N-ACETYLTRANSFERASE YJAB"/>
    <property type="match status" value="1"/>
</dbReference>
<name>A0A918KC41_9GAMM</name>
<dbReference type="PROSITE" id="PS51186">
    <property type="entry name" value="GNAT"/>
    <property type="match status" value="1"/>
</dbReference>
<dbReference type="RefSeq" id="WP_189609568.1">
    <property type="nucleotide sequence ID" value="NZ_BMXR01000006.1"/>
</dbReference>
<evidence type="ECO:0000259" key="3">
    <source>
        <dbReference type="PROSITE" id="PS51186"/>
    </source>
</evidence>
<dbReference type="AlphaFoldDB" id="A0A918KC41"/>
<dbReference type="Pfam" id="PF00583">
    <property type="entry name" value="Acetyltransf_1"/>
    <property type="match status" value="1"/>
</dbReference>
<evidence type="ECO:0000256" key="2">
    <source>
        <dbReference type="ARBA" id="ARBA00023315"/>
    </source>
</evidence>
<gene>
    <name evidence="4" type="ORF">GCM10007392_27340</name>
</gene>
<accession>A0A918KC41</accession>
<evidence type="ECO:0000313" key="4">
    <source>
        <dbReference type="EMBL" id="GGX58119.1"/>
    </source>
</evidence>
<dbReference type="PANTHER" id="PTHR43800:SF1">
    <property type="entry name" value="PEPTIDYL-LYSINE N-ACETYLTRANSFERASE YJAB"/>
    <property type="match status" value="1"/>
</dbReference>
<reference evidence="4" key="2">
    <citation type="submission" date="2020-09" db="EMBL/GenBank/DDBJ databases">
        <authorList>
            <person name="Sun Q."/>
            <person name="Kim S."/>
        </authorList>
    </citation>
    <scope>NUCLEOTIDE SEQUENCE</scope>
    <source>
        <strain evidence="4">KCTC 22169</strain>
    </source>
</reference>
<feature type="domain" description="N-acetyltransferase" evidence="3">
    <location>
        <begin position="4"/>
        <end position="158"/>
    </location>
</feature>
<comment type="caution">
    <text evidence="4">The sequence shown here is derived from an EMBL/GenBank/DDBJ whole genome shotgun (WGS) entry which is preliminary data.</text>
</comment>
<reference evidence="4" key="1">
    <citation type="journal article" date="2014" name="Int. J. Syst. Evol. Microbiol.">
        <title>Complete genome sequence of Corynebacterium casei LMG S-19264T (=DSM 44701T), isolated from a smear-ripened cheese.</title>
        <authorList>
            <consortium name="US DOE Joint Genome Institute (JGI-PGF)"/>
            <person name="Walter F."/>
            <person name="Albersmeier A."/>
            <person name="Kalinowski J."/>
            <person name="Ruckert C."/>
        </authorList>
    </citation>
    <scope>NUCLEOTIDE SEQUENCE</scope>
    <source>
        <strain evidence="4">KCTC 22169</strain>
    </source>
</reference>
<dbReference type="CDD" id="cd04301">
    <property type="entry name" value="NAT_SF"/>
    <property type="match status" value="1"/>
</dbReference>
<evidence type="ECO:0000256" key="1">
    <source>
        <dbReference type="ARBA" id="ARBA00022679"/>
    </source>
</evidence>
<keyword evidence="5" id="KW-1185">Reference proteome</keyword>
<dbReference type="EMBL" id="BMXR01000006">
    <property type="protein sequence ID" value="GGX58119.1"/>
    <property type="molecule type" value="Genomic_DNA"/>
</dbReference>
<protein>
    <recommendedName>
        <fullName evidence="3">N-acetyltransferase domain-containing protein</fullName>
    </recommendedName>
</protein>
<proteinExistence type="predicted"/>
<keyword evidence="1" id="KW-0808">Transferase</keyword>